<sequence>MYQPVPRRKLVRSYLKLERLASLADAQDFGNHYIRTLKLLFTRHRGADILESLVLK</sequence>
<dbReference type="EMBL" id="JAQIZT010000015">
    <property type="protein sequence ID" value="KAJ6970444.1"/>
    <property type="molecule type" value="Genomic_DNA"/>
</dbReference>
<gene>
    <name evidence="1" type="ORF">NC653_034895</name>
</gene>
<dbReference type="AlphaFoldDB" id="A0AAD6LNR1"/>
<protein>
    <submittedName>
        <fullName evidence="1">Uncharacterized protein</fullName>
    </submittedName>
</protein>
<dbReference type="Proteomes" id="UP001164929">
    <property type="component" value="Chromosome 15"/>
</dbReference>
<organism evidence="1 2">
    <name type="scientific">Populus alba x Populus x berolinensis</name>
    <dbReference type="NCBI Taxonomy" id="444605"/>
    <lineage>
        <taxon>Eukaryota</taxon>
        <taxon>Viridiplantae</taxon>
        <taxon>Streptophyta</taxon>
        <taxon>Embryophyta</taxon>
        <taxon>Tracheophyta</taxon>
        <taxon>Spermatophyta</taxon>
        <taxon>Magnoliopsida</taxon>
        <taxon>eudicotyledons</taxon>
        <taxon>Gunneridae</taxon>
        <taxon>Pentapetalae</taxon>
        <taxon>rosids</taxon>
        <taxon>fabids</taxon>
        <taxon>Malpighiales</taxon>
        <taxon>Salicaceae</taxon>
        <taxon>Saliceae</taxon>
        <taxon>Populus</taxon>
    </lineage>
</organism>
<keyword evidence="2" id="KW-1185">Reference proteome</keyword>
<proteinExistence type="predicted"/>
<comment type="caution">
    <text evidence="1">The sequence shown here is derived from an EMBL/GenBank/DDBJ whole genome shotgun (WGS) entry which is preliminary data.</text>
</comment>
<evidence type="ECO:0000313" key="2">
    <source>
        <dbReference type="Proteomes" id="UP001164929"/>
    </source>
</evidence>
<name>A0AAD6LNR1_9ROSI</name>
<reference evidence="1" key="1">
    <citation type="journal article" date="2023" name="Mol. Ecol. Resour.">
        <title>Chromosome-level genome assembly of a triploid poplar Populus alba 'Berolinensis'.</title>
        <authorList>
            <person name="Chen S."/>
            <person name="Yu Y."/>
            <person name="Wang X."/>
            <person name="Wang S."/>
            <person name="Zhang T."/>
            <person name="Zhou Y."/>
            <person name="He R."/>
            <person name="Meng N."/>
            <person name="Wang Y."/>
            <person name="Liu W."/>
            <person name="Liu Z."/>
            <person name="Liu J."/>
            <person name="Guo Q."/>
            <person name="Huang H."/>
            <person name="Sederoff R.R."/>
            <person name="Wang G."/>
            <person name="Qu G."/>
            <person name="Chen S."/>
        </authorList>
    </citation>
    <scope>NUCLEOTIDE SEQUENCE</scope>
    <source>
        <strain evidence="1">SC-2020</strain>
    </source>
</reference>
<accession>A0AAD6LNR1</accession>
<evidence type="ECO:0000313" key="1">
    <source>
        <dbReference type="EMBL" id="KAJ6970444.1"/>
    </source>
</evidence>